<sequence>MRQLERTMYELIWTKGYAAITERVIEKYNMILKNHANLHFKKIKNCAFLMHAVLASKFYSSTRMQQKRKSKKKKKERQEEKSLMQLPQHATFPNVFLKSNQCCLQKSNFVSFPNGINIYNN</sequence>
<evidence type="ECO:0000313" key="2">
    <source>
        <dbReference type="EMBL" id="MBX18128.1"/>
    </source>
</evidence>
<reference evidence="2" key="1">
    <citation type="submission" date="2018-02" db="EMBL/GenBank/DDBJ databases">
        <title>Rhizophora mucronata_Transcriptome.</title>
        <authorList>
            <person name="Meera S.P."/>
            <person name="Sreeshan A."/>
            <person name="Augustine A."/>
        </authorList>
    </citation>
    <scope>NUCLEOTIDE SEQUENCE</scope>
    <source>
        <tissue evidence="2">Leaf</tissue>
    </source>
</reference>
<dbReference type="EMBL" id="GGEC01037644">
    <property type="protein sequence ID" value="MBX18128.1"/>
    <property type="molecule type" value="Transcribed_RNA"/>
</dbReference>
<dbReference type="AlphaFoldDB" id="A0A2P2LJH9"/>
<protein>
    <submittedName>
        <fullName evidence="2">Uncharacterized protein</fullName>
    </submittedName>
</protein>
<feature type="compositionally biased region" description="Basic residues" evidence="1">
    <location>
        <begin position="65"/>
        <end position="75"/>
    </location>
</feature>
<accession>A0A2P2LJH9</accession>
<name>A0A2P2LJH9_RHIMU</name>
<proteinExistence type="predicted"/>
<evidence type="ECO:0000256" key="1">
    <source>
        <dbReference type="SAM" id="MobiDB-lite"/>
    </source>
</evidence>
<feature type="region of interest" description="Disordered" evidence="1">
    <location>
        <begin position="61"/>
        <end position="84"/>
    </location>
</feature>
<organism evidence="2">
    <name type="scientific">Rhizophora mucronata</name>
    <name type="common">Asiatic mangrove</name>
    <dbReference type="NCBI Taxonomy" id="61149"/>
    <lineage>
        <taxon>Eukaryota</taxon>
        <taxon>Viridiplantae</taxon>
        <taxon>Streptophyta</taxon>
        <taxon>Embryophyta</taxon>
        <taxon>Tracheophyta</taxon>
        <taxon>Spermatophyta</taxon>
        <taxon>Magnoliopsida</taxon>
        <taxon>eudicotyledons</taxon>
        <taxon>Gunneridae</taxon>
        <taxon>Pentapetalae</taxon>
        <taxon>rosids</taxon>
        <taxon>fabids</taxon>
        <taxon>Malpighiales</taxon>
        <taxon>Rhizophoraceae</taxon>
        <taxon>Rhizophora</taxon>
    </lineage>
</organism>